<feature type="region of interest" description="Disordered" evidence="10">
    <location>
        <begin position="1"/>
        <end position="60"/>
    </location>
</feature>
<dbReference type="InterPro" id="IPR050636">
    <property type="entry name" value="C2H2-ZF_domain-containing"/>
</dbReference>
<evidence type="ECO:0000256" key="8">
    <source>
        <dbReference type="ARBA" id="ARBA00023242"/>
    </source>
</evidence>
<dbReference type="EMBL" id="OV121139">
    <property type="protein sequence ID" value="CAH0562316.1"/>
    <property type="molecule type" value="Genomic_DNA"/>
</dbReference>
<dbReference type="Gene3D" id="3.30.160.60">
    <property type="entry name" value="Classic Zinc Finger"/>
    <property type="match status" value="3"/>
</dbReference>
<comment type="subcellular location">
    <subcellularLocation>
        <location evidence="1">Nucleus</location>
    </subcellularLocation>
</comment>
<dbReference type="AlphaFoldDB" id="A0A9P0FLW6"/>
<evidence type="ECO:0000256" key="6">
    <source>
        <dbReference type="ARBA" id="ARBA00023015"/>
    </source>
</evidence>
<evidence type="ECO:0000256" key="5">
    <source>
        <dbReference type="ARBA" id="ARBA00022833"/>
    </source>
</evidence>
<accession>A0A9P0FLW6</accession>
<evidence type="ECO:0000256" key="9">
    <source>
        <dbReference type="PROSITE-ProRule" id="PRU00042"/>
    </source>
</evidence>
<sequence length="383" mass="43150">MFQTPKRRKSSSEGNVTPNCRVLQSKSENGSDKESPSFNNERDLLENVTSPSEARRGRPRAETLTSLIMVGSTSPSSIKCTYCKRVFPREKSLQAHLRTHTGEKPYVCDFPKCTRQFAQSGQLKTHQRLHTGEKPFMCSAPSCNKRFTHANRHCPDHPDSQIKRCVVKSETSFEDITTLSENDSATDYENYSAEVKEWLKNYERKNKSSAENLDTTPKKSFKREETAFSSGSSAYFSGCSADIENSPQSEANTSEYEIANDLTPLRSSSSVKFPKKRWLSEAVLDQHIWDSNNVLAHPLNWSEEVFSNGNDFEGSKNNSPESVEVQAQPLPLIKPKTTENENQKRPSVLVCVQGGKRKEISSEEIQGAMALVELKNANFNYRV</sequence>
<protein>
    <recommendedName>
        <fullName evidence="11">C2H2-type domain-containing protein</fullName>
    </recommendedName>
</protein>
<evidence type="ECO:0000313" key="12">
    <source>
        <dbReference type="EMBL" id="CAH0562316.1"/>
    </source>
</evidence>
<keyword evidence="6" id="KW-0805">Transcription regulation</keyword>
<dbReference type="SUPFAM" id="SSF57667">
    <property type="entry name" value="beta-beta-alpha zinc fingers"/>
    <property type="match status" value="1"/>
</dbReference>
<feature type="domain" description="C2H2-type" evidence="11">
    <location>
        <begin position="106"/>
        <end position="135"/>
    </location>
</feature>
<evidence type="ECO:0000259" key="11">
    <source>
        <dbReference type="PROSITE" id="PS50157"/>
    </source>
</evidence>
<dbReference type="FunFam" id="3.30.160.60:FF:000474">
    <property type="entry name" value="zinc finger protein 367"/>
    <property type="match status" value="1"/>
</dbReference>
<keyword evidence="5" id="KW-0862">Zinc</keyword>
<reference evidence="12" key="1">
    <citation type="submission" date="2021-12" db="EMBL/GenBank/DDBJ databases">
        <authorList>
            <person name="King R."/>
        </authorList>
    </citation>
    <scope>NUCLEOTIDE SEQUENCE</scope>
</reference>
<name>A0A9P0FLW6_BRAAE</name>
<evidence type="ECO:0000256" key="10">
    <source>
        <dbReference type="SAM" id="MobiDB-lite"/>
    </source>
</evidence>
<dbReference type="PROSITE" id="PS50157">
    <property type="entry name" value="ZINC_FINGER_C2H2_2"/>
    <property type="match status" value="2"/>
</dbReference>
<dbReference type="InterPro" id="IPR036236">
    <property type="entry name" value="Znf_C2H2_sf"/>
</dbReference>
<keyword evidence="7" id="KW-0804">Transcription</keyword>
<dbReference type="PROSITE" id="PS00028">
    <property type="entry name" value="ZINC_FINGER_C2H2_1"/>
    <property type="match status" value="2"/>
</dbReference>
<proteinExistence type="predicted"/>
<dbReference type="InterPro" id="IPR013087">
    <property type="entry name" value="Znf_C2H2_type"/>
</dbReference>
<keyword evidence="4 9" id="KW-0863">Zinc-finger</keyword>
<dbReference type="SMART" id="SM00355">
    <property type="entry name" value="ZnF_C2H2"/>
    <property type="match status" value="2"/>
</dbReference>
<evidence type="ECO:0000256" key="3">
    <source>
        <dbReference type="ARBA" id="ARBA00022737"/>
    </source>
</evidence>
<dbReference type="Proteomes" id="UP001154078">
    <property type="component" value="Chromosome 8"/>
</dbReference>
<dbReference type="Pfam" id="PF13912">
    <property type="entry name" value="zf-C2H2_6"/>
    <property type="match status" value="1"/>
</dbReference>
<dbReference type="GO" id="GO:0008270">
    <property type="term" value="F:zinc ion binding"/>
    <property type="evidence" value="ECO:0007669"/>
    <property type="project" value="UniProtKB-KW"/>
</dbReference>
<keyword evidence="2" id="KW-0479">Metal-binding</keyword>
<dbReference type="PANTHER" id="PTHR47772">
    <property type="entry name" value="ZINC FINGER PROTEIN 200"/>
    <property type="match status" value="1"/>
</dbReference>
<dbReference type="Pfam" id="PF00096">
    <property type="entry name" value="zf-C2H2"/>
    <property type="match status" value="1"/>
</dbReference>
<keyword evidence="8" id="KW-0539">Nucleus</keyword>
<evidence type="ECO:0000256" key="1">
    <source>
        <dbReference type="ARBA" id="ARBA00004123"/>
    </source>
</evidence>
<dbReference type="OrthoDB" id="3437960at2759"/>
<dbReference type="PANTHER" id="PTHR47772:SF13">
    <property type="entry name" value="GASTRULA ZINC FINGER PROTEIN XLCGF49.1-LIKE-RELATED"/>
    <property type="match status" value="1"/>
</dbReference>
<dbReference type="FunFam" id="3.30.160.60:FF:003212">
    <property type="entry name" value="Zinc finger protein 367"/>
    <property type="match status" value="1"/>
</dbReference>
<keyword evidence="3" id="KW-0677">Repeat</keyword>
<evidence type="ECO:0000313" key="13">
    <source>
        <dbReference type="Proteomes" id="UP001154078"/>
    </source>
</evidence>
<feature type="compositionally biased region" description="Polar residues" evidence="10">
    <location>
        <begin position="12"/>
        <end position="28"/>
    </location>
</feature>
<feature type="compositionally biased region" description="Basic and acidic residues" evidence="10">
    <location>
        <begin position="29"/>
        <end position="45"/>
    </location>
</feature>
<dbReference type="GO" id="GO:0005634">
    <property type="term" value="C:nucleus"/>
    <property type="evidence" value="ECO:0007669"/>
    <property type="project" value="UniProtKB-SubCell"/>
</dbReference>
<evidence type="ECO:0000256" key="4">
    <source>
        <dbReference type="ARBA" id="ARBA00022771"/>
    </source>
</evidence>
<evidence type="ECO:0000256" key="7">
    <source>
        <dbReference type="ARBA" id="ARBA00023163"/>
    </source>
</evidence>
<feature type="domain" description="C2H2-type" evidence="11">
    <location>
        <begin position="78"/>
        <end position="105"/>
    </location>
</feature>
<gene>
    <name evidence="12" type="ORF">MELIAE_LOCUS11463</name>
</gene>
<evidence type="ECO:0000256" key="2">
    <source>
        <dbReference type="ARBA" id="ARBA00022723"/>
    </source>
</evidence>
<organism evidence="12 13">
    <name type="scientific">Brassicogethes aeneus</name>
    <name type="common">Rape pollen beetle</name>
    <name type="synonym">Meligethes aeneus</name>
    <dbReference type="NCBI Taxonomy" id="1431903"/>
    <lineage>
        <taxon>Eukaryota</taxon>
        <taxon>Metazoa</taxon>
        <taxon>Ecdysozoa</taxon>
        <taxon>Arthropoda</taxon>
        <taxon>Hexapoda</taxon>
        <taxon>Insecta</taxon>
        <taxon>Pterygota</taxon>
        <taxon>Neoptera</taxon>
        <taxon>Endopterygota</taxon>
        <taxon>Coleoptera</taxon>
        <taxon>Polyphaga</taxon>
        <taxon>Cucujiformia</taxon>
        <taxon>Nitidulidae</taxon>
        <taxon>Meligethinae</taxon>
        <taxon>Brassicogethes</taxon>
    </lineage>
</organism>
<keyword evidence="13" id="KW-1185">Reference proteome</keyword>